<dbReference type="Pfam" id="PF03816">
    <property type="entry name" value="LytR_cpsA_psr"/>
    <property type="match status" value="1"/>
</dbReference>
<dbReference type="PANTHER" id="PTHR33392">
    <property type="entry name" value="POLYISOPRENYL-TEICHOIC ACID--PEPTIDOGLYCAN TEICHOIC ACID TRANSFERASE TAGU"/>
    <property type="match status" value="1"/>
</dbReference>
<reference evidence="3 4" key="1">
    <citation type="submission" date="2018-09" db="EMBL/GenBank/DDBJ databases">
        <title>Complete genome sequence of Euzebya sp. DY32-46 isolated from seawater of Pacific Ocean.</title>
        <authorList>
            <person name="Xu L."/>
            <person name="Wu Y.-H."/>
            <person name="Xu X.-W."/>
        </authorList>
    </citation>
    <scope>NUCLEOTIDE SEQUENCE [LARGE SCALE GENOMIC DNA]</scope>
    <source>
        <strain evidence="3 4">DY32-46</strain>
    </source>
</reference>
<accession>A0A346XTT1</accession>
<dbReference type="AlphaFoldDB" id="A0A346XTT1"/>
<dbReference type="Proteomes" id="UP000264006">
    <property type="component" value="Chromosome"/>
</dbReference>
<dbReference type="Gene3D" id="3.40.630.190">
    <property type="entry name" value="LCP protein"/>
    <property type="match status" value="1"/>
</dbReference>
<evidence type="ECO:0000256" key="1">
    <source>
        <dbReference type="ARBA" id="ARBA00006068"/>
    </source>
</evidence>
<gene>
    <name evidence="3" type="ORF">DVS28_a0927</name>
</gene>
<dbReference type="OrthoDB" id="9782542at2"/>
<protein>
    <submittedName>
        <fullName evidence="3">Cell envelope-associated transcriptional attenuator LytR-CpsA-Psr, subfamily A1</fullName>
    </submittedName>
</protein>
<organism evidence="3 4">
    <name type="scientific">Euzebya pacifica</name>
    <dbReference type="NCBI Taxonomy" id="1608957"/>
    <lineage>
        <taxon>Bacteria</taxon>
        <taxon>Bacillati</taxon>
        <taxon>Actinomycetota</taxon>
        <taxon>Nitriliruptoria</taxon>
        <taxon>Euzebyales</taxon>
    </lineage>
</organism>
<dbReference type="PANTHER" id="PTHR33392:SF6">
    <property type="entry name" value="POLYISOPRENYL-TEICHOIC ACID--PEPTIDOGLYCAN TEICHOIC ACID TRANSFERASE TAGU"/>
    <property type="match status" value="1"/>
</dbReference>
<comment type="similarity">
    <text evidence="1">Belongs to the LytR/CpsA/Psr (LCP) family.</text>
</comment>
<dbReference type="InterPro" id="IPR050922">
    <property type="entry name" value="LytR/CpsA/Psr_CW_biosynth"/>
</dbReference>
<sequence length="292" mass="30839">MSRLRRLLAGVLPLVLAAVLFGTVGAFAVAGLTRSMTFGAGYGDDDLLVVLAIGSDGGPPHRPGNPMAARADGIHLLVVDTRTTRMTVVDIPRDSAIGGGKVNAHLAFGGPERLEAQLEAWSGLPIDFWALGSFWSLEQVATGLGGLEIDVQQSMHDPFSGTNLEPGFQRVDPGQVLAFSRDRKSLANGDIGRSHNQGRMIISALQQMRTQSGGELTNVLGMVELFERSAVHNIPPSEVLPLALLALRIPPEHIEQVTISGPFGTIGGGSVIRPQPGDLFTRLLAGQVGPPQ</sequence>
<dbReference type="InterPro" id="IPR004474">
    <property type="entry name" value="LytR_CpsA_psr"/>
</dbReference>
<dbReference type="KEGG" id="euz:DVS28_a0927"/>
<proteinExistence type="inferred from homology"/>
<dbReference type="RefSeq" id="WP_114590409.1">
    <property type="nucleotide sequence ID" value="NZ_CP031165.1"/>
</dbReference>
<feature type="domain" description="Cell envelope-related transcriptional attenuator" evidence="2">
    <location>
        <begin position="70"/>
        <end position="209"/>
    </location>
</feature>
<dbReference type="NCBIfam" id="TIGR00350">
    <property type="entry name" value="lytR_cpsA_psr"/>
    <property type="match status" value="1"/>
</dbReference>
<keyword evidence="4" id="KW-1185">Reference proteome</keyword>
<evidence type="ECO:0000259" key="2">
    <source>
        <dbReference type="Pfam" id="PF03816"/>
    </source>
</evidence>
<evidence type="ECO:0000313" key="3">
    <source>
        <dbReference type="EMBL" id="AXV05628.1"/>
    </source>
</evidence>
<name>A0A346XTT1_9ACTN</name>
<evidence type="ECO:0000313" key="4">
    <source>
        <dbReference type="Proteomes" id="UP000264006"/>
    </source>
</evidence>
<dbReference type="EMBL" id="CP031165">
    <property type="protein sequence ID" value="AXV05628.1"/>
    <property type="molecule type" value="Genomic_DNA"/>
</dbReference>